<evidence type="ECO:0000256" key="3">
    <source>
        <dbReference type="ARBA" id="ARBA00022723"/>
    </source>
</evidence>
<dbReference type="InterPro" id="IPR011990">
    <property type="entry name" value="TPR-like_helical_dom_sf"/>
</dbReference>
<dbReference type="GO" id="GO:0016020">
    <property type="term" value="C:membrane"/>
    <property type="evidence" value="ECO:0007669"/>
    <property type="project" value="TreeGrafter"/>
</dbReference>
<gene>
    <name evidence="9" type="ORF">ATE48_01705</name>
</gene>
<dbReference type="SUPFAM" id="SSF48452">
    <property type="entry name" value="TPR-like"/>
    <property type="match status" value="1"/>
</dbReference>
<dbReference type="AlphaFoldDB" id="A0A1B1ADU8"/>
<dbReference type="OrthoDB" id="9814887at2"/>
<dbReference type="FunCoup" id="A0A1B1ADU8">
    <property type="interactions" value="128"/>
</dbReference>
<protein>
    <recommendedName>
        <fullName evidence="8">Peptidase M48 domain-containing protein</fullName>
    </recommendedName>
</protein>
<evidence type="ECO:0000256" key="6">
    <source>
        <dbReference type="ARBA" id="ARBA00023049"/>
    </source>
</evidence>
<dbReference type="EMBL" id="CP013244">
    <property type="protein sequence ID" value="ANP44727.1"/>
    <property type="molecule type" value="Genomic_DNA"/>
</dbReference>
<evidence type="ECO:0000256" key="2">
    <source>
        <dbReference type="ARBA" id="ARBA00022670"/>
    </source>
</evidence>
<dbReference type="InParanoid" id="A0A1B1ADU8"/>
<reference evidence="9 10" key="1">
    <citation type="submission" date="2015-11" db="EMBL/GenBank/DDBJ databases">
        <title>Whole-Genome Sequence of Candidatus Oderbacter manganicum from the National Park Lower Oder Valley, Germany.</title>
        <authorList>
            <person name="Braun B."/>
            <person name="Liere K."/>
            <person name="Szewzyk U."/>
        </authorList>
    </citation>
    <scope>NUCLEOTIDE SEQUENCE [LARGE SCALE GENOMIC DNA]</scope>
    <source>
        <strain evidence="9 10">OTSz_A_272</strain>
    </source>
</reference>
<dbReference type="Pfam" id="PF14559">
    <property type="entry name" value="TPR_19"/>
    <property type="match status" value="1"/>
</dbReference>
<dbReference type="GO" id="GO:0046872">
    <property type="term" value="F:metal ion binding"/>
    <property type="evidence" value="ECO:0007669"/>
    <property type="project" value="UniProtKB-KW"/>
</dbReference>
<keyword evidence="2" id="KW-0645">Protease</keyword>
<keyword evidence="6" id="KW-0482">Metalloprotease</keyword>
<proteinExistence type="predicted"/>
<evidence type="ECO:0000256" key="1">
    <source>
        <dbReference type="ARBA" id="ARBA00001947"/>
    </source>
</evidence>
<comment type="cofactor">
    <cofactor evidence="1">
        <name>Zn(2+)</name>
        <dbReference type="ChEBI" id="CHEBI:29105"/>
    </cofactor>
</comment>
<dbReference type="KEGG" id="cbot:ATE48_01705"/>
<dbReference type="Pfam" id="PF01435">
    <property type="entry name" value="Peptidase_M48"/>
    <property type="match status" value="1"/>
</dbReference>
<dbReference type="STRING" id="1759059.ATE48_01705"/>
<dbReference type="InterPro" id="IPR001915">
    <property type="entry name" value="Peptidase_M48"/>
</dbReference>
<dbReference type="Proteomes" id="UP000092498">
    <property type="component" value="Chromosome"/>
</dbReference>
<dbReference type="RefSeq" id="WP_066767216.1">
    <property type="nucleotide sequence ID" value="NZ_CP013244.1"/>
</dbReference>
<dbReference type="InterPro" id="IPR051156">
    <property type="entry name" value="Mito/Outer_Membr_Metalloprot"/>
</dbReference>
<evidence type="ECO:0000313" key="9">
    <source>
        <dbReference type="EMBL" id="ANP44727.1"/>
    </source>
</evidence>
<feature type="chain" id="PRO_5008518633" description="Peptidase M48 domain-containing protein" evidence="7">
    <location>
        <begin position="34"/>
        <end position="465"/>
    </location>
</feature>
<feature type="signal peptide" evidence="7">
    <location>
        <begin position="1"/>
        <end position="33"/>
    </location>
</feature>
<keyword evidence="5" id="KW-0862">Zinc</keyword>
<dbReference type="Gene3D" id="3.30.2010.10">
    <property type="entry name" value="Metalloproteases ('zincins'), catalytic domain"/>
    <property type="match status" value="1"/>
</dbReference>
<name>A0A1B1ADU8_9PROT</name>
<sequence length="465" mass="50852">MAASVLSRLGRGAAGAVAALSALALLAGQEASAQALIRDAEIEDTLRVYTNPLLDAAGLRRDDVRIMIVNEDNVNAFVAGGQNIFVNTGLIMRAETPNEIIGVLAHETGHISGGHLSRSREAMNQSMGPMLISIGLGVLAIAAGAPDAGAALIAGSQGFAMANFVRFTQVQESAADQAGATFLEQSGQSGRGLISFFDSQIRPFEWQTRRAPPWMMTHPYSSDRVEALRQRVDSGSHRDAVDSDDNLRRFRFMQAKLIGFVRSEGQVLARYPLRDTSQPARYARAIAYYRQAKLDQARAELDVLIAEDPRNPYFQELMGQILFENGRAAESIPYHRRSLEFAPNQPLLQVNLARALVAANGRAGTEEAIRLLSDAVRREPDNGFAWREMASARFERGEEPLAELASAEASFTVGDYASALNFAERARRSLPRNTVDYRRADDIVNFAGNEVRERMQRTSGGGRRG</sequence>
<evidence type="ECO:0000256" key="7">
    <source>
        <dbReference type="SAM" id="SignalP"/>
    </source>
</evidence>
<feature type="domain" description="Peptidase M48" evidence="8">
    <location>
        <begin position="50"/>
        <end position="231"/>
    </location>
</feature>
<dbReference type="CDD" id="cd07324">
    <property type="entry name" value="M48C_Oma1-like"/>
    <property type="match status" value="1"/>
</dbReference>
<keyword evidence="3" id="KW-0479">Metal-binding</keyword>
<keyword evidence="10" id="KW-1185">Reference proteome</keyword>
<dbReference type="PANTHER" id="PTHR22726">
    <property type="entry name" value="METALLOENDOPEPTIDASE OMA1"/>
    <property type="match status" value="1"/>
</dbReference>
<dbReference type="GO" id="GO:0004222">
    <property type="term" value="F:metalloendopeptidase activity"/>
    <property type="evidence" value="ECO:0007669"/>
    <property type="project" value="InterPro"/>
</dbReference>
<organism evidence="9 10">
    <name type="scientific">Candidatus Viadribacter manganicus</name>
    <dbReference type="NCBI Taxonomy" id="1759059"/>
    <lineage>
        <taxon>Bacteria</taxon>
        <taxon>Pseudomonadati</taxon>
        <taxon>Pseudomonadota</taxon>
        <taxon>Alphaproteobacteria</taxon>
        <taxon>Hyphomonadales</taxon>
        <taxon>Hyphomonadaceae</taxon>
        <taxon>Candidatus Viadribacter</taxon>
    </lineage>
</organism>
<keyword evidence="7" id="KW-0732">Signal</keyword>
<evidence type="ECO:0000256" key="4">
    <source>
        <dbReference type="ARBA" id="ARBA00022801"/>
    </source>
</evidence>
<dbReference type="PANTHER" id="PTHR22726:SF1">
    <property type="entry name" value="METALLOENDOPEPTIDASE OMA1, MITOCHONDRIAL"/>
    <property type="match status" value="1"/>
</dbReference>
<dbReference type="Gene3D" id="1.25.40.10">
    <property type="entry name" value="Tetratricopeptide repeat domain"/>
    <property type="match status" value="1"/>
</dbReference>
<evidence type="ECO:0000256" key="5">
    <source>
        <dbReference type="ARBA" id="ARBA00022833"/>
    </source>
</evidence>
<evidence type="ECO:0000259" key="8">
    <source>
        <dbReference type="Pfam" id="PF01435"/>
    </source>
</evidence>
<accession>A0A1B1ADU8</accession>
<dbReference type="GO" id="GO:0051603">
    <property type="term" value="P:proteolysis involved in protein catabolic process"/>
    <property type="evidence" value="ECO:0007669"/>
    <property type="project" value="TreeGrafter"/>
</dbReference>
<keyword evidence="4" id="KW-0378">Hydrolase</keyword>
<evidence type="ECO:0000313" key="10">
    <source>
        <dbReference type="Proteomes" id="UP000092498"/>
    </source>
</evidence>